<dbReference type="PANTHER" id="PTHR10272:SF0">
    <property type="entry name" value="PLATELET-ACTIVATING FACTOR ACETYLHYDROLASE"/>
    <property type="match status" value="1"/>
</dbReference>
<reference evidence="5 6" key="1">
    <citation type="submission" date="2019-02" db="EMBL/GenBank/DDBJ databases">
        <title>Kribbella capetownensis sp. nov. and Kribbella speibonae sp. nov., isolated from soil.</title>
        <authorList>
            <person name="Curtis S.M."/>
            <person name="Norton I."/>
            <person name="Everest G.J."/>
            <person name="Meyers P.R."/>
        </authorList>
    </citation>
    <scope>NUCLEOTIDE SEQUENCE [LARGE SCALE GENOMIC DNA]</scope>
    <source>
        <strain evidence="5 6">KCTC 29219</strain>
    </source>
</reference>
<proteinExistence type="predicted"/>
<dbReference type="PANTHER" id="PTHR10272">
    <property type="entry name" value="PLATELET-ACTIVATING FACTOR ACETYLHYDROLASE"/>
    <property type="match status" value="1"/>
</dbReference>
<evidence type="ECO:0000256" key="1">
    <source>
        <dbReference type="ARBA" id="ARBA00022801"/>
    </source>
</evidence>
<evidence type="ECO:0000256" key="2">
    <source>
        <dbReference type="ARBA" id="ARBA00022963"/>
    </source>
</evidence>
<evidence type="ECO:0000313" key="5">
    <source>
        <dbReference type="EMBL" id="TCC07486.1"/>
    </source>
</evidence>
<dbReference type="Gene3D" id="3.40.50.1820">
    <property type="entry name" value="alpha/beta hydrolase"/>
    <property type="match status" value="1"/>
</dbReference>
<dbReference type="OrthoDB" id="6646510at2"/>
<keyword evidence="2" id="KW-0442">Lipid degradation</keyword>
<dbReference type="AlphaFoldDB" id="A0A4V2LZB1"/>
<dbReference type="InterPro" id="IPR000073">
    <property type="entry name" value="AB_hydrolase_1"/>
</dbReference>
<organism evidence="5 6">
    <name type="scientific">Kribbella soli</name>
    <dbReference type="NCBI Taxonomy" id="1124743"/>
    <lineage>
        <taxon>Bacteria</taxon>
        <taxon>Bacillati</taxon>
        <taxon>Actinomycetota</taxon>
        <taxon>Actinomycetes</taxon>
        <taxon>Propionibacteriales</taxon>
        <taxon>Kribbellaceae</taxon>
        <taxon>Kribbella</taxon>
    </lineage>
</organism>
<dbReference type="SUPFAM" id="SSF53474">
    <property type="entry name" value="alpha/beta-Hydrolases"/>
    <property type="match status" value="1"/>
</dbReference>
<dbReference type="EMBL" id="SJJZ01000002">
    <property type="protein sequence ID" value="TCC07486.1"/>
    <property type="molecule type" value="Genomic_DNA"/>
</dbReference>
<name>A0A4V2LZB1_9ACTN</name>
<evidence type="ECO:0000259" key="4">
    <source>
        <dbReference type="Pfam" id="PF12697"/>
    </source>
</evidence>
<dbReference type="GO" id="GO:0016042">
    <property type="term" value="P:lipid catabolic process"/>
    <property type="evidence" value="ECO:0007669"/>
    <property type="project" value="UniProtKB-KW"/>
</dbReference>
<dbReference type="Proteomes" id="UP000292346">
    <property type="component" value="Unassembled WGS sequence"/>
</dbReference>
<keyword evidence="6" id="KW-1185">Reference proteome</keyword>
<dbReference type="InterPro" id="IPR029058">
    <property type="entry name" value="AB_hydrolase_fold"/>
</dbReference>
<keyword evidence="1 5" id="KW-0378">Hydrolase</keyword>
<gene>
    <name evidence="5" type="ORF">E0H45_15990</name>
</gene>
<sequence length="267" mass="28829">MNKVISIKPVPLGGELQARVTAPVERDGALPVVVFSHGYGSSMEAYGPLTDYWAAHGLAVVQPNHTHDTDPQGWRMRVDDVRRVLDQLALVEAGFTVDRDRIAVAGHSFGGQTAGNLLGLQVRDPETGTETALSDTRVKAGVLLATAGRGTELTPYAAEHYPFMNPRFDRMRTPALVVAGDNDNSPLSTRGPEWMTDPYHLSPGPKSLLMVPGGEHSLGGIPGYDARETTDASPERLDLVRRVTLAYLQHALGIDDTAWKSADVESK</sequence>
<dbReference type="GO" id="GO:0003847">
    <property type="term" value="F:1-alkyl-2-acetylglycerophosphocholine esterase activity"/>
    <property type="evidence" value="ECO:0007669"/>
    <property type="project" value="TreeGrafter"/>
</dbReference>
<protein>
    <submittedName>
        <fullName evidence="5">Alpha/beta fold hydrolase</fullName>
    </submittedName>
</protein>
<comment type="caution">
    <text evidence="5">The sequence shown here is derived from an EMBL/GenBank/DDBJ whole genome shotgun (WGS) entry which is preliminary data.</text>
</comment>
<dbReference type="RefSeq" id="WP_131338128.1">
    <property type="nucleotide sequence ID" value="NZ_SJJZ01000002.1"/>
</dbReference>
<feature type="domain" description="AB hydrolase-1" evidence="4">
    <location>
        <begin position="33"/>
        <end position="202"/>
    </location>
</feature>
<evidence type="ECO:0000256" key="3">
    <source>
        <dbReference type="ARBA" id="ARBA00023098"/>
    </source>
</evidence>
<accession>A0A4V2LZB1</accession>
<keyword evidence="3" id="KW-0443">Lipid metabolism</keyword>
<dbReference type="Pfam" id="PF12697">
    <property type="entry name" value="Abhydrolase_6"/>
    <property type="match status" value="1"/>
</dbReference>
<evidence type="ECO:0000313" key="6">
    <source>
        <dbReference type="Proteomes" id="UP000292346"/>
    </source>
</evidence>